<comment type="caution">
    <text evidence="5">The sequence shown here is derived from an EMBL/GenBank/DDBJ whole genome shotgun (WGS) entry which is preliminary data.</text>
</comment>
<dbReference type="AlphaFoldDB" id="A0A1Q9JF80"/>
<dbReference type="STRING" id="1261640.BHK98_01350"/>
<dbReference type="InterPro" id="IPR029063">
    <property type="entry name" value="SAM-dependent_MTases_sf"/>
</dbReference>
<feature type="binding site" evidence="4">
    <location>
        <position position="161"/>
    </location>
    <ligand>
        <name>Mg(2+)</name>
        <dbReference type="ChEBI" id="CHEBI:18420"/>
    </ligand>
</feature>
<dbReference type="GO" id="GO:0008171">
    <property type="term" value="F:O-methyltransferase activity"/>
    <property type="evidence" value="ECO:0007669"/>
    <property type="project" value="InterPro"/>
</dbReference>
<gene>
    <name evidence="4" type="primary">trmR</name>
    <name evidence="5" type="ORF">BHK98_01350</name>
</gene>
<keyword evidence="2 4" id="KW-0808">Transferase</keyword>
<feature type="binding site" evidence="4">
    <location>
        <position position="38"/>
    </location>
    <ligand>
        <name>S-adenosyl-L-methionine</name>
        <dbReference type="ChEBI" id="CHEBI:59789"/>
    </ligand>
</feature>
<dbReference type="InterPro" id="IPR043675">
    <property type="entry name" value="TrmR_methyltr"/>
</dbReference>
<evidence type="ECO:0000313" key="6">
    <source>
        <dbReference type="Proteomes" id="UP000187404"/>
    </source>
</evidence>
<keyword evidence="4" id="KW-0479">Metal-binding</keyword>
<dbReference type="InterPro" id="IPR002935">
    <property type="entry name" value="SAM_O-MeTrfase"/>
</dbReference>
<keyword evidence="4" id="KW-0819">tRNA processing</keyword>
<dbReference type="InterPro" id="IPR050362">
    <property type="entry name" value="Cation-dep_OMT"/>
</dbReference>
<dbReference type="PROSITE" id="PS51682">
    <property type="entry name" value="SAM_OMT_I"/>
    <property type="match status" value="1"/>
</dbReference>
<organism evidence="5 6">
    <name type="scientific">Hornefia porci</name>
    <dbReference type="NCBI Taxonomy" id="2652292"/>
    <lineage>
        <taxon>Bacteria</taxon>
        <taxon>Bacillati</taxon>
        <taxon>Bacillota</taxon>
        <taxon>Clostridia</taxon>
        <taxon>Peptostreptococcales</taxon>
        <taxon>Anaerovoracaceae</taxon>
        <taxon>Hornefia</taxon>
    </lineage>
</organism>
<dbReference type="GO" id="GO:0000287">
    <property type="term" value="F:magnesium ion binding"/>
    <property type="evidence" value="ECO:0007669"/>
    <property type="project" value="UniProtKB-UniRule"/>
</dbReference>
<comment type="subunit">
    <text evidence="4">Homodimer.</text>
</comment>
<accession>A0A1Q9JF80</accession>
<dbReference type="GO" id="GO:0016300">
    <property type="term" value="F:tRNA (uridine) methyltransferase activity"/>
    <property type="evidence" value="ECO:0007669"/>
    <property type="project" value="UniProtKB-UniRule"/>
</dbReference>
<dbReference type="GO" id="GO:0008757">
    <property type="term" value="F:S-adenosylmethionine-dependent methyltransferase activity"/>
    <property type="evidence" value="ECO:0007669"/>
    <property type="project" value="TreeGrafter"/>
</dbReference>
<keyword evidence="1 4" id="KW-0489">Methyltransferase</keyword>
<dbReference type="OrthoDB" id="9799672at2"/>
<dbReference type="SUPFAM" id="SSF53335">
    <property type="entry name" value="S-adenosyl-L-methionine-dependent methyltransferases"/>
    <property type="match status" value="1"/>
</dbReference>
<comment type="catalytic activity">
    <reaction evidence="4">
        <text>5-hydroxyuridine(34) in tRNA + S-adenosyl-L-methionine = 5-methoxyuridine(34) in tRNA + S-adenosyl-L-homocysteine + H(+)</text>
        <dbReference type="Rhea" id="RHEA:60524"/>
        <dbReference type="Rhea" id="RHEA-COMP:13381"/>
        <dbReference type="Rhea" id="RHEA-COMP:15591"/>
        <dbReference type="ChEBI" id="CHEBI:15378"/>
        <dbReference type="ChEBI" id="CHEBI:57856"/>
        <dbReference type="ChEBI" id="CHEBI:59789"/>
        <dbReference type="ChEBI" id="CHEBI:136877"/>
        <dbReference type="ChEBI" id="CHEBI:143860"/>
    </reaction>
</comment>
<keyword evidence="4" id="KW-0460">Magnesium</keyword>
<dbReference type="GO" id="GO:0030488">
    <property type="term" value="P:tRNA methylation"/>
    <property type="evidence" value="ECO:0007669"/>
    <property type="project" value="UniProtKB-UniRule"/>
</dbReference>
<dbReference type="Gene3D" id="3.40.50.150">
    <property type="entry name" value="Vaccinia Virus protein VP39"/>
    <property type="match status" value="1"/>
</dbReference>
<comment type="caution">
    <text evidence="4">Lacks conserved residue(s) required for the propagation of feature annotation.</text>
</comment>
<dbReference type="PANTHER" id="PTHR10509">
    <property type="entry name" value="O-METHYLTRANSFERASE-RELATED"/>
    <property type="match status" value="1"/>
</dbReference>
<evidence type="ECO:0000256" key="1">
    <source>
        <dbReference type="ARBA" id="ARBA00022603"/>
    </source>
</evidence>
<feature type="binding site" evidence="4">
    <location>
        <position position="135"/>
    </location>
    <ligand>
        <name>Mg(2+)</name>
        <dbReference type="ChEBI" id="CHEBI:18420"/>
    </ligand>
</feature>
<evidence type="ECO:0000256" key="3">
    <source>
        <dbReference type="ARBA" id="ARBA00022691"/>
    </source>
</evidence>
<comment type="similarity">
    <text evidence="4">Belongs to the class I-like SAM-binding methyltransferase superfamily. Cation-dependent O-methyltransferase family.</text>
</comment>
<feature type="binding site" evidence="4">
    <location>
        <position position="135"/>
    </location>
    <ligand>
        <name>S-adenosyl-L-methionine</name>
        <dbReference type="ChEBI" id="CHEBI:59789"/>
    </ligand>
</feature>
<dbReference type="HAMAP" id="MF_02217">
    <property type="entry name" value="TrmR_methyltr"/>
    <property type="match status" value="1"/>
</dbReference>
<dbReference type="EC" id="2.1.1.-" evidence="4"/>
<dbReference type="PANTHER" id="PTHR10509:SF14">
    <property type="entry name" value="CAFFEOYL-COA O-METHYLTRANSFERASE 3-RELATED"/>
    <property type="match status" value="1"/>
</dbReference>
<feature type="binding site" evidence="4">
    <location>
        <position position="85"/>
    </location>
    <ligand>
        <name>S-adenosyl-L-methionine</name>
        <dbReference type="ChEBI" id="CHEBI:59789"/>
    </ligand>
</feature>
<evidence type="ECO:0000256" key="4">
    <source>
        <dbReference type="HAMAP-Rule" id="MF_02217"/>
    </source>
</evidence>
<keyword evidence="6" id="KW-1185">Reference proteome</keyword>
<dbReference type="Pfam" id="PF01596">
    <property type="entry name" value="Methyltransf_3"/>
    <property type="match status" value="1"/>
</dbReference>
<dbReference type="Proteomes" id="UP000187404">
    <property type="component" value="Unassembled WGS sequence"/>
</dbReference>
<comment type="function">
    <text evidence="4">Catalyzes the methylation of 5-hydroxyuridine (ho5U) to form 5-methoxyuridine (mo5U) at position 34 in tRNAs.</text>
</comment>
<dbReference type="CDD" id="cd02440">
    <property type="entry name" value="AdoMet_MTases"/>
    <property type="match status" value="1"/>
</dbReference>
<name>A0A1Q9JF80_9FIRM</name>
<feature type="binding site" evidence="4">
    <location>
        <position position="162"/>
    </location>
    <ligand>
        <name>Mg(2+)</name>
        <dbReference type="ChEBI" id="CHEBI:18420"/>
    </ligand>
</feature>
<feature type="binding site" evidence="4">
    <location>
        <position position="68"/>
    </location>
    <ligand>
        <name>S-adenosyl-L-methionine</name>
        <dbReference type="ChEBI" id="CHEBI:59789"/>
    </ligand>
</feature>
<evidence type="ECO:0000313" key="5">
    <source>
        <dbReference type="EMBL" id="OLR54843.1"/>
    </source>
</evidence>
<reference evidence="5 6" key="1">
    <citation type="journal article" date="2016" name="Appl. Environ. Microbiol.">
        <title>Function and Phylogeny of Bacterial Butyryl Coenzyme A:Acetate Transferases and Their Diversity in the Proximal Colon of Swine.</title>
        <authorList>
            <person name="Trachsel J."/>
            <person name="Bayles D.O."/>
            <person name="Looft T."/>
            <person name="Levine U.Y."/>
            <person name="Allen H.K."/>
        </authorList>
    </citation>
    <scope>NUCLEOTIDE SEQUENCE [LARGE SCALE GENOMIC DNA]</scope>
    <source>
        <strain evidence="5 6">68-3-10</strain>
    </source>
</reference>
<evidence type="ECO:0000256" key="2">
    <source>
        <dbReference type="ARBA" id="ARBA00022679"/>
    </source>
</evidence>
<keyword evidence="3 4" id="KW-0949">S-adenosyl-L-methionine</keyword>
<sequence length="223" mass="25371">MEMINAEVRAFLNRYYRPVSDALDPFRETGEKDRIPIILKETETVLTMLLKLKKPARVLEIGTAIGYSAAFFALSCPEAEIYTIEKDELAYSAARLNVKRAGVSDRVQLLFGDGQEQIERLRDRGIADIDFVFIDAAKSHYKRFLESALEICGDGAVIVSDNILMHGLTVFESDAPDGKHRRKHNTNRRKMREYLDFITRDPRMTTSLMTVGDGMAVTLYEKK</sequence>
<dbReference type="RefSeq" id="WP_075711862.1">
    <property type="nucleotide sequence ID" value="NZ_MJIE01000001.1"/>
</dbReference>
<dbReference type="EMBL" id="MJIE01000001">
    <property type="protein sequence ID" value="OLR54843.1"/>
    <property type="molecule type" value="Genomic_DNA"/>
</dbReference>
<proteinExistence type="inferred from homology"/>
<protein>
    <recommendedName>
        <fullName evidence="4">tRNA 5-hydroxyuridine methyltransferase</fullName>
        <ecNumber evidence="4">2.1.1.-</ecNumber>
    </recommendedName>
    <alternativeName>
        <fullName evidence="4">ho5U methyltransferase</fullName>
    </alternativeName>
</protein>